<keyword evidence="2" id="KW-1185">Reference proteome</keyword>
<gene>
    <name evidence="1" type="ORF">JZ751_016684</name>
</gene>
<dbReference type="Proteomes" id="UP000824540">
    <property type="component" value="Unassembled WGS sequence"/>
</dbReference>
<accession>A0A8T2N0G2</accession>
<protein>
    <submittedName>
        <fullName evidence="1">Uncharacterized protein</fullName>
    </submittedName>
</protein>
<dbReference type="EMBL" id="JAFBMS010000280">
    <property type="protein sequence ID" value="KAG9331871.1"/>
    <property type="molecule type" value="Genomic_DNA"/>
</dbReference>
<comment type="caution">
    <text evidence="1">The sequence shown here is derived from an EMBL/GenBank/DDBJ whole genome shotgun (WGS) entry which is preliminary data.</text>
</comment>
<name>A0A8T2N0G2_9TELE</name>
<reference evidence="1" key="1">
    <citation type="thesis" date="2021" institute="BYU ScholarsArchive" country="Provo, UT, USA">
        <title>Applications of and Algorithms for Genome Assembly and Genomic Analyses with an Emphasis on Marine Teleosts.</title>
        <authorList>
            <person name="Pickett B.D."/>
        </authorList>
    </citation>
    <scope>NUCLEOTIDE SEQUENCE</scope>
    <source>
        <strain evidence="1">HI-2016</strain>
    </source>
</reference>
<evidence type="ECO:0000313" key="1">
    <source>
        <dbReference type="EMBL" id="KAG9331871.1"/>
    </source>
</evidence>
<sequence length="141" mass="15417">MVILPLTSWCLVELPYSPANWVQTLLHTPIPPTTIGCHGQEGSATRPCTRTCRRGFLRPCPAPCSQCCRCPKTRLRSWWYCPLSPPPIQLPTTSLTSLSFCNFPYPSPSTSSPSWSIFLSSIHLYPSGLVSPAVLIASLGA</sequence>
<organism evidence="1 2">
    <name type="scientific">Albula glossodonta</name>
    <name type="common">roundjaw bonefish</name>
    <dbReference type="NCBI Taxonomy" id="121402"/>
    <lineage>
        <taxon>Eukaryota</taxon>
        <taxon>Metazoa</taxon>
        <taxon>Chordata</taxon>
        <taxon>Craniata</taxon>
        <taxon>Vertebrata</taxon>
        <taxon>Euteleostomi</taxon>
        <taxon>Actinopterygii</taxon>
        <taxon>Neopterygii</taxon>
        <taxon>Teleostei</taxon>
        <taxon>Albuliformes</taxon>
        <taxon>Albulidae</taxon>
        <taxon>Albula</taxon>
    </lineage>
</organism>
<proteinExistence type="predicted"/>
<dbReference type="AlphaFoldDB" id="A0A8T2N0G2"/>
<evidence type="ECO:0000313" key="2">
    <source>
        <dbReference type="Proteomes" id="UP000824540"/>
    </source>
</evidence>